<evidence type="ECO:0000313" key="3">
    <source>
        <dbReference type="Proteomes" id="UP001262410"/>
    </source>
</evidence>
<dbReference type="PANTHER" id="PTHR21310:SF15">
    <property type="entry name" value="AMINOGLYCOSIDE PHOSPHOTRANSFERASE DOMAIN-CONTAINING PROTEIN"/>
    <property type="match status" value="1"/>
</dbReference>
<protein>
    <submittedName>
        <fullName evidence="2">Aminoglycoside phosphotransferase (APT) family kinase protein</fullName>
    </submittedName>
</protein>
<dbReference type="InterPro" id="IPR002575">
    <property type="entry name" value="Aminoglycoside_PTrfase"/>
</dbReference>
<dbReference type="RefSeq" id="WP_309796697.1">
    <property type="nucleotide sequence ID" value="NZ_JAVDPW010000007.1"/>
</dbReference>
<dbReference type="GO" id="GO:0016301">
    <property type="term" value="F:kinase activity"/>
    <property type="evidence" value="ECO:0007669"/>
    <property type="project" value="UniProtKB-KW"/>
</dbReference>
<sequence>MAPNRRLTFDLDLETVQRIVQSLYPTKEVQGFGRLAGGSTEVYRIDLAGTDTRSLVLKIYPDEPIWQPAKETRVAGWLANLTPIVPRWLRVDESRAILPLRFALLTLLPGRPLRDHLRDPGIESVYRQAGELLRRLHAIPMKAYGYIIGDGIKAPRITNAEYMAEAFGDLFRRFRNLGGDADLVRRLEQFVEASSDLLAESPGPVLCHDDFHQGNLLALSPLGGNLRLSGLIDFGNARAADRLFDLAKALFCCAHEDALSRQPLLDGYGPIDHPEPERALWLYTLFHRASMWCWLTKLGHDATADDGPGGLLRDLHNMAR</sequence>
<name>A0ABU1JS70_9PROT</name>
<dbReference type="InterPro" id="IPR051678">
    <property type="entry name" value="AGP_Transferase"/>
</dbReference>
<dbReference type="EMBL" id="JAVDPW010000007">
    <property type="protein sequence ID" value="MDR6291466.1"/>
    <property type="molecule type" value="Genomic_DNA"/>
</dbReference>
<dbReference type="Proteomes" id="UP001262410">
    <property type="component" value="Unassembled WGS sequence"/>
</dbReference>
<dbReference type="Pfam" id="PF01636">
    <property type="entry name" value="APH"/>
    <property type="match status" value="1"/>
</dbReference>
<dbReference type="InterPro" id="IPR011009">
    <property type="entry name" value="Kinase-like_dom_sf"/>
</dbReference>
<dbReference type="SUPFAM" id="SSF56112">
    <property type="entry name" value="Protein kinase-like (PK-like)"/>
    <property type="match status" value="1"/>
</dbReference>
<feature type="domain" description="Aminoglycoside phosphotransferase" evidence="1">
    <location>
        <begin position="42"/>
        <end position="276"/>
    </location>
</feature>
<evidence type="ECO:0000259" key="1">
    <source>
        <dbReference type="Pfam" id="PF01636"/>
    </source>
</evidence>
<dbReference type="Gene3D" id="3.90.1200.10">
    <property type="match status" value="1"/>
</dbReference>
<reference evidence="2 3" key="1">
    <citation type="submission" date="2023-07" db="EMBL/GenBank/DDBJ databases">
        <title>Sorghum-associated microbial communities from plants grown in Nebraska, USA.</title>
        <authorList>
            <person name="Schachtman D."/>
        </authorList>
    </citation>
    <scope>NUCLEOTIDE SEQUENCE [LARGE SCALE GENOMIC DNA]</scope>
    <source>
        <strain evidence="2 3">584</strain>
    </source>
</reference>
<dbReference type="PANTHER" id="PTHR21310">
    <property type="entry name" value="AMINOGLYCOSIDE PHOSPHOTRANSFERASE-RELATED-RELATED"/>
    <property type="match status" value="1"/>
</dbReference>
<accession>A0ABU1JS70</accession>
<organism evidence="2 3">
    <name type="scientific">Inquilinus ginsengisoli</name>
    <dbReference type="NCBI Taxonomy" id="363840"/>
    <lineage>
        <taxon>Bacteria</taxon>
        <taxon>Pseudomonadati</taxon>
        <taxon>Pseudomonadota</taxon>
        <taxon>Alphaproteobacteria</taxon>
        <taxon>Rhodospirillales</taxon>
        <taxon>Rhodospirillaceae</taxon>
        <taxon>Inquilinus</taxon>
    </lineage>
</organism>
<comment type="caution">
    <text evidence="2">The sequence shown here is derived from an EMBL/GenBank/DDBJ whole genome shotgun (WGS) entry which is preliminary data.</text>
</comment>
<gene>
    <name evidence="2" type="ORF">E9232_004000</name>
</gene>
<proteinExistence type="predicted"/>
<keyword evidence="3" id="KW-1185">Reference proteome</keyword>
<keyword evidence="2" id="KW-0808">Transferase</keyword>
<evidence type="ECO:0000313" key="2">
    <source>
        <dbReference type="EMBL" id="MDR6291466.1"/>
    </source>
</evidence>
<keyword evidence="2" id="KW-0418">Kinase</keyword>